<gene>
    <name evidence="2" type="ORF">IGS68_30050</name>
</gene>
<accession>A0ABX7BG19</accession>
<keyword evidence="2" id="KW-0614">Plasmid</keyword>
<evidence type="ECO:0000313" key="2">
    <source>
        <dbReference type="EMBL" id="QQP93342.1"/>
    </source>
</evidence>
<organism evidence="2 3">
    <name type="scientific">Skermanella cutis</name>
    <dbReference type="NCBI Taxonomy" id="2775420"/>
    <lineage>
        <taxon>Bacteria</taxon>
        <taxon>Pseudomonadati</taxon>
        <taxon>Pseudomonadota</taxon>
        <taxon>Alphaproteobacteria</taxon>
        <taxon>Rhodospirillales</taxon>
        <taxon>Azospirillaceae</taxon>
        <taxon>Skermanella</taxon>
    </lineage>
</organism>
<proteinExistence type="predicted"/>
<feature type="transmembrane region" description="Helical" evidence="1">
    <location>
        <begin position="200"/>
        <end position="219"/>
    </location>
</feature>
<feature type="transmembrane region" description="Helical" evidence="1">
    <location>
        <begin position="53"/>
        <end position="71"/>
    </location>
</feature>
<dbReference type="PANTHER" id="PTHR38457:SF1">
    <property type="entry name" value="REGULATOR ABRB-RELATED"/>
    <property type="match status" value="1"/>
</dbReference>
<dbReference type="Pfam" id="PF05145">
    <property type="entry name" value="AbrB"/>
    <property type="match status" value="1"/>
</dbReference>
<dbReference type="Proteomes" id="UP000595197">
    <property type="component" value="Plasmid pTT6-1"/>
</dbReference>
<name>A0ABX7BG19_9PROT</name>
<dbReference type="PANTHER" id="PTHR38457">
    <property type="entry name" value="REGULATOR ABRB-RELATED"/>
    <property type="match status" value="1"/>
</dbReference>
<feature type="transmembrane region" description="Helical" evidence="1">
    <location>
        <begin position="315"/>
        <end position="332"/>
    </location>
</feature>
<sequence>MPALGKLLFTVALGAAGGGVLAWFGAPAAWLSGAMITVAAGAASGLPVGIPDGVRTLVFILLGTSIGSAVTPETIAQVRAWPGSLVMLGLAVAAMTASSTIHLTRVRAWESTTARFSSVPGALSQVLVMALRTKADISRIAFAQSLRLFVLVAAMPWLLAGGGFSTTGEIAAELSLADSLLVLAAGGVTGLILERLGVPGGALLGGMLASAVLHAAGIVEGRLPTLLLIIGFVVTGCVIGTRFRIVSLAMLRDALRGALESVGLALAVSALFAFLAGRWLGLPFGQLWLAYAPGGVEAMTIMAFALGLDPAFVGAHHVVRLICLSIFVPLWVRNLR</sequence>
<dbReference type="NCBIfam" id="TIGR03082">
    <property type="entry name" value="Gneg_AbrB_dup"/>
    <property type="match status" value="2"/>
</dbReference>
<keyword evidence="3" id="KW-1185">Reference proteome</keyword>
<evidence type="ECO:0000313" key="3">
    <source>
        <dbReference type="Proteomes" id="UP000595197"/>
    </source>
</evidence>
<dbReference type="InterPro" id="IPR017516">
    <property type="entry name" value="AbrB_dup"/>
</dbReference>
<dbReference type="InterPro" id="IPR007820">
    <property type="entry name" value="AbrB_fam"/>
</dbReference>
<reference evidence="2" key="1">
    <citation type="submission" date="2021-02" db="EMBL/GenBank/DDBJ databases">
        <title>Skermanella TT6 skin isolate.</title>
        <authorList>
            <person name="Lee K."/>
            <person name="Ganzorig M."/>
        </authorList>
    </citation>
    <scope>NUCLEOTIDE SEQUENCE</scope>
    <source>
        <strain evidence="2">TT6</strain>
    </source>
</reference>
<dbReference type="PIRSF" id="PIRSF038991">
    <property type="entry name" value="Protein_AbrB"/>
    <property type="match status" value="1"/>
</dbReference>
<feature type="transmembrane region" description="Helical" evidence="1">
    <location>
        <begin position="170"/>
        <end position="193"/>
    </location>
</feature>
<protein>
    <submittedName>
        <fullName evidence="2">AbrB family transcriptional regulator</fullName>
    </submittedName>
</protein>
<keyword evidence="1" id="KW-1133">Transmembrane helix</keyword>
<dbReference type="EMBL" id="CP067421">
    <property type="protein sequence ID" value="QQP93342.1"/>
    <property type="molecule type" value="Genomic_DNA"/>
</dbReference>
<keyword evidence="1" id="KW-0812">Transmembrane</keyword>
<feature type="transmembrane region" description="Helical" evidence="1">
    <location>
        <begin position="145"/>
        <end position="164"/>
    </location>
</feature>
<keyword evidence="1" id="KW-0472">Membrane</keyword>
<evidence type="ECO:0000256" key="1">
    <source>
        <dbReference type="SAM" id="Phobius"/>
    </source>
</evidence>
<feature type="transmembrane region" description="Helical" evidence="1">
    <location>
        <begin position="83"/>
        <end position="104"/>
    </location>
</feature>
<feature type="transmembrane region" description="Helical" evidence="1">
    <location>
        <begin position="257"/>
        <end position="276"/>
    </location>
</feature>
<geneLocation type="plasmid" evidence="2 3">
    <name>pTT6-1</name>
</geneLocation>
<feature type="transmembrane region" description="Helical" evidence="1">
    <location>
        <begin position="225"/>
        <end position="245"/>
    </location>
</feature>